<reference evidence="3" key="1">
    <citation type="journal article" date="2014" name="Int. J. Syst. Evol. Microbiol.">
        <title>Complete genome sequence of Corynebacterium casei LMG S-19264T (=DSM 44701T), isolated from a smear-ripened cheese.</title>
        <authorList>
            <consortium name="US DOE Joint Genome Institute (JGI-PGF)"/>
            <person name="Walter F."/>
            <person name="Albersmeier A."/>
            <person name="Kalinowski J."/>
            <person name="Ruckert C."/>
        </authorList>
    </citation>
    <scope>NUCLEOTIDE SEQUENCE</scope>
    <source>
        <strain evidence="3">CGMCC 1.12408</strain>
    </source>
</reference>
<evidence type="ECO:0000259" key="2">
    <source>
        <dbReference type="Pfam" id="PF08327"/>
    </source>
</evidence>
<name>A0A916S620_9BACI</name>
<proteinExistence type="inferred from homology"/>
<dbReference type="InterPro" id="IPR013538">
    <property type="entry name" value="ASHA1/2-like_C"/>
</dbReference>
<dbReference type="Proteomes" id="UP000613512">
    <property type="component" value="Unassembled WGS sequence"/>
</dbReference>
<gene>
    <name evidence="3" type="ORF">GCM10008025_30220</name>
</gene>
<sequence length="148" mass="16951">MSKTEVTSKMNIKRSAKEVFEAIVDPNKIGNFWFTSSSERWEQGKQITLTYAEYEAVGTINVQEIKQDEKIVYTWGQEQGEVTVVTITFQKLEDNSTTIEVTESGWKAEDKELFNKMLGQKEGWVYTLSCLKAYLEHGVSDLRASLVH</sequence>
<protein>
    <submittedName>
        <fullName evidence="3">ATPase</fullName>
    </submittedName>
</protein>
<dbReference type="RefSeq" id="WP_188385513.1">
    <property type="nucleotide sequence ID" value="NZ_BMEY01000018.1"/>
</dbReference>
<dbReference type="AlphaFoldDB" id="A0A916S620"/>
<dbReference type="SUPFAM" id="SSF55961">
    <property type="entry name" value="Bet v1-like"/>
    <property type="match status" value="1"/>
</dbReference>
<feature type="domain" description="Activator of Hsp90 ATPase homologue 1/2-like C-terminal" evidence="2">
    <location>
        <begin position="15"/>
        <end position="136"/>
    </location>
</feature>
<evidence type="ECO:0000256" key="1">
    <source>
        <dbReference type="ARBA" id="ARBA00006817"/>
    </source>
</evidence>
<comment type="caution">
    <text evidence="3">The sequence shown here is derived from an EMBL/GenBank/DDBJ whole genome shotgun (WGS) entry which is preliminary data.</text>
</comment>
<evidence type="ECO:0000313" key="4">
    <source>
        <dbReference type="Proteomes" id="UP000613512"/>
    </source>
</evidence>
<dbReference type="Gene3D" id="3.30.530.20">
    <property type="match status" value="1"/>
</dbReference>
<dbReference type="Pfam" id="PF08327">
    <property type="entry name" value="AHSA1"/>
    <property type="match status" value="1"/>
</dbReference>
<keyword evidence="4" id="KW-1185">Reference proteome</keyword>
<dbReference type="CDD" id="cd08901">
    <property type="entry name" value="SRPBCC_CalC_Aha1-like_8"/>
    <property type="match status" value="1"/>
</dbReference>
<comment type="similarity">
    <text evidence="1">Belongs to the AHA1 family.</text>
</comment>
<accession>A0A916S620</accession>
<dbReference type="EMBL" id="BMEY01000018">
    <property type="protein sequence ID" value="GGA85138.1"/>
    <property type="molecule type" value="Genomic_DNA"/>
</dbReference>
<organism evidence="3 4">
    <name type="scientific">Ornithinibacillus halotolerans</name>
    <dbReference type="NCBI Taxonomy" id="1274357"/>
    <lineage>
        <taxon>Bacteria</taxon>
        <taxon>Bacillati</taxon>
        <taxon>Bacillota</taxon>
        <taxon>Bacilli</taxon>
        <taxon>Bacillales</taxon>
        <taxon>Bacillaceae</taxon>
        <taxon>Ornithinibacillus</taxon>
    </lineage>
</organism>
<evidence type="ECO:0000313" key="3">
    <source>
        <dbReference type="EMBL" id="GGA85138.1"/>
    </source>
</evidence>
<dbReference type="InterPro" id="IPR023393">
    <property type="entry name" value="START-like_dom_sf"/>
</dbReference>
<reference evidence="3" key="2">
    <citation type="submission" date="2020-09" db="EMBL/GenBank/DDBJ databases">
        <authorList>
            <person name="Sun Q."/>
            <person name="Zhou Y."/>
        </authorList>
    </citation>
    <scope>NUCLEOTIDE SEQUENCE</scope>
    <source>
        <strain evidence="3">CGMCC 1.12408</strain>
    </source>
</reference>